<dbReference type="HAMAP" id="MF_01987">
    <property type="entry name" value="Ribokinase"/>
    <property type="match status" value="1"/>
</dbReference>
<comment type="subunit">
    <text evidence="12">Homodimer.</text>
</comment>
<name>A0A918CLR0_AGRME</name>
<gene>
    <name evidence="12 14" type="primary">rbsK</name>
    <name evidence="14" type="ORF">GCM10010196_26730</name>
</gene>
<comment type="activity regulation">
    <text evidence="12">Activated by a monovalent cation that binds near, but not in, the active site. The most likely occupant of the site in vivo is potassium. Ion binding induces a conformational change that may alter substrate affinity.</text>
</comment>
<comment type="similarity">
    <text evidence="1">Belongs to the carbohydrate kinase pfkB family.</text>
</comment>
<feature type="binding site" evidence="12">
    <location>
        <position position="180"/>
    </location>
    <ligand>
        <name>ATP</name>
        <dbReference type="ChEBI" id="CHEBI:30616"/>
    </ligand>
</feature>
<dbReference type="Pfam" id="PF00294">
    <property type="entry name" value="PfkB"/>
    <property type="match status" value="1"/>
</dbReference>
<dbReference type="Proteomes" id="UP000610303">
    <property type="component" value="Unassembled WGS sequence"/>
</dbReference>
<feature type="binding site" evidence="12">
    <location>
        <position position="243"/>
    </location>
    <ligand>
        <name>K(+)</name>
        <dbReference type="ChEBI" id="CHEBI:29103"/>
    </ligand>
</feature>
<dbReference type="PROSITE" id="PS00584">
    <property type="entry name" value="PFKB_KINASES_2"/>
    <property type="match status" value="1"/>
</dbReference>
<evidence type="ECO:0000256" key="9">
    <source>
        <dbReference type="ARBA" id="ARBA00022842"/>
    </source>
</evidence>
<feature type="binding site" evidence="12">
    <location>
        <begin position="248"/>
        <end position="249"/>
    </location>
    <ligand>
        <name>ATP</name>
        <dbReference type="ChEBI" id="CHEBI:30616"/>
    </ligand>
</feature>
<reference evidence="14" key="1">
    <citation type="journal article" date="2014" name="Int. J. Syst. Evol. Microbiol.">
        <title>Complete genome sequence of Corynebacterium casei LMG S-19264T (=DSM 44701T), isolated from a smear-ripened cheese.</title>
        <authorList>
            <consortium name="US DOE Joint Genome Institute (JGI-PGF)"/>
            <person name="Walter F."/>
            <person name="Albersmeier A."/>
            <person name="Kalinowski J."/>
            <person name="Ruckert C."/>
        </authorList>
    </citation>
    <scope>NUCLEOTIDE SEQUENCE</scope>
    <source>
        <strain evidence="14">JCM 3346</strain>
    </source>
</reference>
<dbReference type="SUPFAM" id="SSF53613">
    <property type="entry name" value="Ribokinase-like"/>
    <property type="match status" value="1"/>
</dbReference>
<evidence type="ECO:0000256" key="1">
    <source>
        <dbReference type="ARBA" id="ARBA00005380"/>
    </source>
</evidence>
<evidence type="ECO:0000256" key="2">
    <source>
        <dbReference type="ARBA" id="ARBA00012035"/>
    </source>
</evidence>
<comment type="similarity">
    <text evidence="12">Belongs to the carbohydrate kinase PfkB family. Ribokinase subfamily.</text>
</comment>
<dbReference type="GO" id="GO:0046872">
    <property type="term" value="F:metal ion binding"/>
    <property type="evidence" value="ECO:0007669"/>
    <property type="project" value="UniProtKB-KW"/>
</dbReference>
<dbReference type="InterPro" id="IPR002173">
    <property type="entry name" value="Carboh/pur_kinase_PfkB_CS"/>
</dbReference>
<dbReference type="InterPro" id="IPR002139">
    <property type="entry name" value="Ribo/fructo_kinase"/>
</dbReference>
<comment type="caution">
    <text evidence="12">Lacks conserved residue(s) required for the propagation of feature annotation.</text>
</comment>
<keyword evidence="7 12" id="KW-0418">Kinase</keyword>
<dbReference type="PANTHER" id="PTHR10584">
    <property type="entry name" value="SUGAR KINASE"/>
    <property type="match status" value="1"/>
</dbReference>
<evidence type="ECO:0000256" key="4">
    <source>
        <dbReference type="ARBA" id="ARBA00022679"/>
    </source>
</evidence>
<feature type="binding site" evidence="12">
    <location>
        <position position="245"/>
    </location>
    <ligand>
        <name>K(+)</name>
        <dbReference type="ChEBI" id="CHEBI:29103"/>
    </ligand>
</feature>
<dbReference type="EC" id="2.7.1.15" evidence="2 12"/>
<dbReference type="RefSeq" id="WP_189085830.1">
    <property type="nucleotide sequence ID" value="NZ_BMRJ01000002.1"/>
</dbReference>
<dbReference type="PANTHER" id="PTHR10584:SF166">
    <property type="entry name" value="RIBOKINASE"/>
    <property type="match status" value="1"/>
</dbReference>
<comment type="caution">
    <text evidence="14">The sequence shown here is derived from an EMBL/GenBank/DDBJ whole genome shotgun (WGS) entry which is preliminary data.</text>
</comment>
<dbReference type="InterPro" id="IPR011611">
    <property type="entry name" value="PfkB_dom"/>
</dbReference>
<evidence type="ECO:0000256" key="3">
    <source>
        <dbReference type="ARBA" id="ARBA00016943"/>
    </source>
</evidence>
<comment type="function">
    <text evidence="12">Catalyzes the phosphorylation of ribose at O-5 in a reaction requiring ATP and magnesium. The resulting D-ribose-5-phosphate can then be used either for sythesis of nucleotides, histidine, and tryptophan, or as a component of the pentose phosphate pathway.</text>
</comment>
<dbReference type="EMBL" id="BMRJ01000002">
    <property type="protein sequence ID" value="GGR31180.1"/>
    <property type="molecule type" value="Genomic_DNA"/>
</dbReference>
<keyword evidence="12" id="KW-0963">Cytoplasm</keyword>
<feature type="binding site" evidence="12">
    <location>
        <position position="284"/>
    </location>
    <ligand>
        <name>K(+)</name>
        <dbReference type="ChEBI" id="CHEBI:29103"/>
    </ligand>
</feature>
<sequence>MDTDVLVVGSVNEDRMIAVRRHVRPGETILAEGVQVSGGGKGANQAAAVARAGARVAFVGAVGDDESGRSLRAELTALGIDVAELRTVPGVTTGTAFIQVSEDGENAIIVDAGANSHVRVELAADTRAAVVLAQAEIPPAVVAAAAELAGAIGARFAFNAAPAPASLDEVPRGADPLIVNEHEAAELLGAAAATGTPAEAALALREAAGARSVVVTLGAEGCLVADESGVDAVPAVRVERVVDTTGAGDAFAGALAAALALGASLRDAAAAAAAAGAAAVGWEGARPPV</sequence>
<evidence type="ECO:0000256" key="8">
    <source>
        <dbReference type="ARBA" id="ARBA00022840"/>
    </source>
</evidence>
<dbReference type="InterPro" id="IPR029056">
    <property type="entry name" value="Ribokinase-like"/>
</dbReference>
<feature type="binding site" evidence="12">
    <location>
        <begin position="216"/>
        <end position="221"/>
    </location>
    <ligand>
        <name>ATP</name>
        <dbReference type="ChEBI" id="CHEBI:30616"/>
    </ligand>
</feature>
<evidence type="ECO:0000256" key="10">
    <source>
        <dbReference type="ARBA" id="ARBA00022958"/>
    </source>
</evidence>
<evidence type="ECO:0000256" key="12">
    <source>
        <dbReference type="HAMAP-Rule" id="MF_01987"/>
    </source>
</evidence>
<comment type="catalytic activity">
    <reaction evidence="12">
        <text>D-ribose + ATP = D-ribose 5-phosphate + ADP + H(+)</text>
        <dbReference type="Rhea" id="RHEA:13697"/>
        <dbReference type="ChEBI" id="CHEBI:15378"/>
        <dbReference type="ChEBI" id="CHEBI:30616"/>
        <dbReference type="ChEBI" id="CHEBI:47013"/>
        <dbReference type="ChEBI" id="CHEBI:78346"/>
        <dbReference type="ChEBI" id="CHEBI:456216"/>
        <dbReference type="EC" id="2.7.1.15"/>
    </reaction>
</comment>
<dbReference type="Gene3D" id="3.40.1190.20">
    <property type="match status" value="1"/>
</dbReference>
<feature type="binding site" evidence="12">
    <location>
        <position position="249"/>
    </location>
    <ligand>
        <name>substrate</name>
    </ligand>
</feature>
<dbReference type="GO" id="GO:0019303">
    <property type="term" value="P:D-ribose catabolic process"/>
    <property type="evidence" value="ECO:0007669"/>
    <property type="project" value="UniProtKB-UniRule"/>
</dbReference>
<protein>
    <recommendedName>
        <fullName evidence="3 12">Ribokinase</fullName>
        <shortName evidence="12">RK</shortName>
        <ecNumber evidence="2 12">2.7.1.15</ecNumber>
    </recommendedName>
</protein>
<evidence type="ECO:0000256" key="5">
    <source>
        <dbReference type="ARBA" id="ARBA00022723"/>
    </source>
</evidence>
<dbReference type="GO" id="GO:0005524">
    <property type="term" value="F:ATP binding"/>
    <property type="evidence" value="ECO:0007669"/>
    <property type="project" value="UniProtKB-UniRule"/>
</dbReference>
<evidence type="ECO:0000256" key="11">
    <source>
        <dbReference type="ARBA" id="ARBA00023277"/>
    </source>
</evidence>
<keyword evidence="15" id="KW-1185">Reference proteome</keyword>
<feature type="binding site" evidence="12">
    <location>
        <position position="136"/>
    </location>
    <ligand>
        <name>substrate</name>
    </ligand>
</feature>
<feature type="binding site" evidence="12">
    <location>
        <begin position="12"/>
        <end position="14"/>
    </location>
    <ligand>
        <name>substrate</name>
    </ligand>
</feature>
<keyword evidence="10 12" id="KW-0630">Potassium</keyword>
<comment type="subcellular location">
    <subcellularLocation>
        <location evidence="12">Cytoplasm</location>
    </subcellularLocation>
</comment>
<evidence type="ECO:0000313" key="15">
    <source>
        <dbReference type="Proteomes" id="UP000610303"/>
    </source>
</evidence>
<keyword evidence="5 12" id="KW-0479">Metal-binding</keyword>
<evidence type="ECO:0000313" key="14">
    <source>
        <dbReference type="EMBL" id="GGR31180.1"/>
    </source>
</evidence>
<feature type="active site" description="Proton acceptor" evidence="12">
    <location>
        <position position="249"/>
    </location>
</feature>
<keyword evidence="8 12" id="KW-0067">ATP-binding</keyword>
<keyword evidence="11 12" id="KW-0119">Carbohydrate metabolism</keyword>
<feature type="binding site" evidence="12">
    <location>
        <position position="282"/>
    </location>
    <ligand>
        <name>K(+)</name>
        <dbReference type="ChEBI" id="CHEBI:29103"/>
    </ligand>
</feature>
<feature type="domain" description="Carbohydrate kinase PfkB" evidence="13">
    <location>
        <begin position="3"/>
        <end position="287"/>
    </location>
</feature>
<comment type="pathway">
    <text evidence="12">Carbohydrate metabolism; D-ribose degradation; D-ribose 5-phosphate from beta-D-ribopyranose: step 2/2.</text>
</comment>
<proteinExistence type="inferred from homology"/>
<evidence type="ECO:0000259" key="13">
    <source>
        <dbReference type="Pfam" id="PF00294"/>
    </source>
</evidence>
<feature type="binding site" evidence="12">
    <location>
        <position position="279"/>
    </location>
    <ligand>
        <name>K(+)</name>
        <dbReference type="ChEBI" id="CHEBI:29103"/>
    </ligand>
</feature>
<keyword evidence="9 12" id="KW-0460">Magnesium</keyword>
<dbReference type="GO" id="GO:0004747">
    <property type="term" value="F:ribokinase activity"/>
    <property type="evidence" value="ECO:0007669"/>
    <property type="project" value="UniProtKB-UniRule"/>
</dbReference>
<dbReference type="GO" id="GO:0005829">
    <property type="term" value="C:cytosol"/>
    <property type="evidence" value="ECO:0007669"/>
    <property type="project" value="TreeGrafter"/>
</dbReference>
<evidence type="ECO:0000256" key="7">
    <source>
        <dbReference type="ARBA" id="ARBA00022777"/>
    </source>
</evidence>
<reference evidence="14" key="2">
    <citation type="submission" date="2020-09" db="EMBL/GenBank/DDBJ databases">
        <authorList>
            <person name="Sun Q."/>
            <person name="Ohkuma M."/>
        </authorList>
    </citation>
    <scope>NUCLEOTIDE SEQUENCE</scope>
    <source>
        <strain evidence="14">JCM 3346</strain>
    </source>
</reference>
<evidence type="ECO:0000256" key="6">
    <source>
        <dbReference type="ARBA" id="ARBA00022741"/>
    </source>
</evidence>
<comment type="cofactor">
    <cofactor evidence="12">
        <name>Mg(2+)</name>
        <dbReference type="ChEBI" id="CHEBI:18420"/>
    </cofactor>
    <text evidence="12">Requires a divalent cation, most likely magnesium in vivo, as an electrophilic catalyst to aid phosphoryl group transfer. It is the chelate of the metal and the nucleotide that is the actual substrate.</text>
</comment>
<feature type="binding site" evidence="12">
    <location>
        <begin position="40"/>
        <end position="44"/>
    </location>
    <ligand>
        <name>substrate</name>
    </ligand>
</feature>
<dbReference type="PRINTS" id="PR00990">
    <property type="entry name" value="RIBOKINASE"/>
</dbReference>
<keyword evidence="4 12" id="KW-0808">Transferase</keyword>
<accession>A0A918CLR0</accession>
<dbReference type="InterPro" id="IPR011877">
    <property type="entry name" value="Ribokinase"/>
</dbReference>
<keyword evidence="6 12" id="KW-0547">Nucleotide-binding</keyword>
<organism evidence="14 15">
    <name type="scientific">Agromyces mediolanus</name>
    <name type="common">Corynebacterium mediolanum</name>
    <dbReference type="NCBI Taxonomy" id="41986"/>
    <lineage>
        <taxon>Bacteria</taxon>
        <taxon>Bacillati</taxon>
        <taxon>Actinomycetota</taxon>
        <taxon>Actinomycetes</taxon>
        <taxon>Micrococcales</taxon>
        <taxon>Microbacteriaceae</taxon>
        <taxon>Agromyces</taxon>
    </lineage>
</organism>
<dbReference type="AlphaFoldDB" id="A0A918CLR0"/>